<evidence type="ECO:0000313" key="3">
    <source>
        <dbReference type="Proteomes" id="UP000034805"/>
    </source>
</evidence>
<reference evidence="2 3" key="1">
    <citation type="submission" date="2015-08" db="EMBL/GenBank/DDBJ databases">
        <title>The genome of the Asian arowana (Scleropages formosus).</title>
        <authorList>
            <person name="Tan M.H."/>
            <person name="Gan H.M."/>
            <person name="Croft L.J."/>
            <person name="Austin C.M."/>
        </authorList>
    </citation>
    <scope>NUCLEOTIDE SEQUENCE [LARGE SCALE GENOMIC DNA]</scope>
    <source>
        <strain evidence="2">Aro1</strain>
    </source>
</reference>
<feature type="non-terminal residue" evidence="2">
    <location>
        <position position="1"/>
    </location>
</feature>
<dbReference type="EMBL" id="JARO02008278">
    <property type="protein sequence ID" value="KPP62926.1"/>
    <property type="molecule type" value="Genomic_DNA"/>
</dbReference>
<organism evidence="2 3">
    <name type="scientific">Scleropages formosus</name>
    <name type="common">Asian bonytongue</name>
    <name type="synonym">Osteoglossum formosum</name>
    <dbReference type="NCBI Taxonomy" id="113540"/>
    <lineage>
        <taxon>Eukaryota</taxon>
        <taxon>Metazoa</taxon>
        <taxon>Chordata</taxon>
        <taxon>Craniata</taxon>
        <taxon>Vertebrata</taxon>
        <taxon>Euteleostomi</taxon>
        <taxon>Actinopterygii</taxon>
        <taxon>Neopterygii</taxon>
        <taxon>Teleostei</taxon>
        <taxon>Osteoglossocephala</taxon>
        <taxon>Osteoglossomorpha</taxon>
        <taxon>Osteoglossiformes</taxon>
        <taxon>Osteoglossidae</taxon>
        <taxon>Scleropages</taxon>
    </lineage>
</organism>
<feature type="region of interest" description="Disordered" evidence="1">
    <location>
        <begin position="196"/>
        <end position="220"/>
    </location>
</feature>
<evidence type="ECO:0000313" key="2">
    <source>
        <dbReference type="EMBL" id="KPP62926.1"/>
    </source>
</evidence>
<feature type="non-terminal residue" evidence="2">
    <location>
        <position position="220"/>
    </location>
</feature>
<proteinExistence type="predicted"/>
<name>A0A0P7UM05_SCLFO</name>
<sequence>VRGRQGGGQRPGLLYHMCCRKRFHSVCIHGNLECHGALERSSSLGAPPTGSRQRAARLRAVQCRYGDHGIPQLSVREHRVHRAGRRLAWTPLRPCSALRRSQRRRTGSIAHELHASSWQAIHAPTTRLRQRAFVRVCAQLQMCTTCAARARTAATASPRSSVRRAARAPTSCARRVVLGNCSVGIPCNGARPPALQRVHHHQRPVPEQRSQEPAIASPPL</sequence>
<evidence type="ECO:0000256" key="1">
    <source>
        <dbReference type="SAM" id="MobiDB-lite"/>
    </source>
</evidence>
<protein>
    <submittedName>
        <fullName evidence="2">Uncharacterized protein</fullName>
    </submittedName>
</protein>
<dbReference type="Proteomes" id="UP000034805">
    <property type="component" value="Unassembled WGS sequence"/>
</dbReference>
<comment type="caution">
    <text evidence="2">The sequence shown here is derived from an EMBL/GenBank/DDBJ whole genome shotgun (WGS) entry which is preliminary data.</text>
</comment>
<accession>A0A0P7UM05</accession>
<gene>
    <name evidence="2" type="ORF">Z043_118851</name>
</gene>
<dbReference type="AlphaFoldDB" id="A0A0P7UM05"/>